<protein>
    <recommendedName>
        <fullName evidence="1">PiggyBac transposable element-derived protein domain-containing protein</fullName>
    </recommendedName>
</protein>
<feature type="domain" description="PiggyBac transposable element-derived protein" evidence="1">
    <location>
        <begin position="2"/>
        <end position="247"/>
    </location>
</feature>
<proteinExistence type="predicted"/>
<dbReference type="PANTHER" id="PTHR46599">
    <property type="entry name" value="PIGGYBAC TRANSPOSABLE ELEMENT-DERIVED PROTEIN 4"/>
    <property type="match status" value="1"/>
</dbReference>
<sequence>MINIIVNCTNVQIENERAVAMAQGQQNQTYHHHTDAAEIKAFVAILYHSGLWKTHRVDAAKLWNYGNGVTFYRCVMSYQRFIFLSVCLRFDIKATRDAADRLAPIRELWEIFIGNCTKNYEPSNMCTVDEQLHGFRGRCKHRVYMKSKPDKYGLMLKELNDALTSYMIFAIPYLGKTHGVSNGESIPEFFFRELTAPIHGTNRTVTIDNWFTTIPLLERMLEYPYKLTITGTIRKNKREIPTEMKIASKTVQDTNFCFSDKER</sequence>
<evidence type="ECO:0000259" key="1">
    <source>
        <dbReference type="Pfam" id="PF13843"/>
    </source>
</evidence>
<dbReference type="Pfam" id="PF13843">
    <property type="entry name" value="DDE_Tnp_1_7"/>
    <property type="match status" value="1"/>
</dbReference>
<comment type="caution">
    <text evidence="2">The sequence shown here is derived from an EMBL/GenBank/DDBJ whole genome shotgun (WGS) entry which is preliminary data.</text>
</comment>
<accession>A0ABD1E6Y9</accession>
<evidence type="ECO:0000313" key="3">
    <source>
        <dbReference type="Proteomes" id="UP001566132"/>
    </source>
</evidence>
<dbReference type="InterPro" id="IPR029526">
    <property type="entry name" value="PGBD"/>
</dbReference>
<name>A0ABD1E6Y9_HYPHA</name>
<dbReference type="Proteomes" id="UP001566132">
    <property type="component" value="Unassembled WGS sequence"/>
</dbReference>
<gene>
    <name evidence="2" type="ORF">ABEB36_013054</name>
</gene>
<evidence type="ECO:0000313" key="2">
    <source>
        <dbReference type="EMBL" id="KAL1490340.1"/>
    </source>
</evidence>
<dbReference type="AlphaFoldDB" id="A0ABD1E6Y9"/>
<reference evidence="2 3" key="1">
    <citation type="submission" date="2024-05" db="EMBL/GenBank/DDBJ databases">
        <title>Genetic variation in Jamaican populations of the coffee berry borer (Hypothenemus hampei).</title>
        <authorList>
            <person name="Errbii M."/>
            <person name="Myrie A."/>
        </authorList>
    </citation>
    <scope>NUCLEOTIDE SEQUENCE [LARGE SCALE GENOMIC DNA]</scope>
    <source>
        <strain evidence="2">JA-Hopewell-2020-01-JO</strain>
        <tissue evidence="2">Whole body</tissue>
    </source>
</reference>
<keyword evidence="3" id="KW-1185">Reference proteome</keyword>
<dbReference type="PANTHER" id="PTHR46599:SF6">
    <property type="entry name" value="DUAL SPECIFICITY PHOSPHATASE 26"/>
    <property type="match status" value="1"/>
</dbReference>
<organism evidence="2 3">
    <name type="scientific">Hypothenemus hampei</name>
    <name type="common">Coffee berry borer</name>
    <dbReference type="NCBI Taxonomy" id="57062"/>
    <lineage>
        <taxon>Eukaryota</taxon>
        <taxon>Metazoa</taxon>
        <taxon>Ecdysozoa</taxon>
        <taxon>Arthropoda</taxon>
        <taxon>Hexapoda</taxon>
        <taxon>Insecta</taxon>
        <taxon>Pterygota</taxon>
        <taxon>Neoptera</taxon>
        <taxon>Endopterygota</taxon>
        <taxon>Coleoptera</taxon>
        <taxon>Polyphaga</taxon>
        <taxon>Cucujiformia</taxon>
        <taxon>Curculionidae</taxon>
        <taxon>Scolytinae</taxon>
        <taxon>Hypothenemus</taxon>
    </lineage>
</organism>
<dbReference type="EMBL" id="JBDJPC010000010">
    <property type="protein sequence ID" value="KAL1490340.1"/>
    <property type="molecule type" value="Genomic_DNA"/>
</dbReference>